<name>X1SFA2_9ZZZZ</name>
<reference evidence="1" key="1">
    <citation type="journal article" date="2014" name="Front. Microbiol.">
        <title>High frequency of phylogenetically diverse reductive dehalogenase-homologous genes in deep subseafloor sedimentary metagenomes.</title>
        <authorList>
            <person name="Kawai M."/>
            <person name="Futagami T."/>
            <person name="Toyoda A."/>
            <person name="Takaki Y."/>
            <person name="Nishi S."/>
            <person name="Hori S."/>
            <person name="Arai W."/>
            <person name="Tsubouchi T."/>
            <person name="Morono Y."/>
            <person name="Uchiyama I."/>
            <person name="Ito T."/>
            <person name="Fujiyama A."/>
            <person name="Inagaki F."/>
            <person name="Takami H."/>
        </authorList>
    </citation>
    <scope>NUCLEOTIDE SEQUENCE</scope>
    <source>
        <strain evidence="1">Expedition CK06-06</strain>
    </source>
</reference>
<accession>X1SFA2</accession>
<sequence>MGKRTDKYANLMNAHVITNGATAVHEEIQTGVSLGEGKGIIIDEINYQINQTVITDFIAGAAGDYLACTFSVQGDEFGLDNVRVIHEHQITKWDDGTAANSYLINQPAVYQFNPPIIVASPRVYFNCIASASIAGGAVYARVFFRYVDLSSQEYLELAESFVLMQ</sequence>
<organism evidence="1">
    <name type="scientific">marine sediment metagenome</name>
    <dbReference type="NCBI Taxonomy" id="412755"/>
    <lineage>
        <taxon>unclassified sequences</taxon>
        <taxon>metagenomes</taxon>
        <taxon>ecological metagenomes</taxon>
    </lineage>
</organism>
<evidence type="ECO:0000313" key="1">
    <source>
        <dbReference type="EMBL" id="GAI77831.1"/>
    </source>
</evidence>
<dbReference type="AlphaFoldDB" id="X1SFA2"/>
<comment type="caution">
    <text evidence="1">The sequence shown here is derived from an EMBL/GenBank/DDBJ whole genome shotgun (WGS) entry which is preliminary data.</text>
</comment>
<protein>
    <submittedName>
        <fullName evidence="1">Uncharacterized protein</fullName>
    </submittedName>
</protein>
<gene>
    <name evidence="1" type="ORF">S12H4_13816</name>
</gene>
<proteinExistence type="predicted"/>
<dbReference type="EMBL" id="BARW01006575">
    <property type="protein sequence ID" value="GAI77831.1"/>
    <property type="molecule type" value="Genomic_DNA"/>
</dbReference>